<organism evidence="3 4">
    <name type="scientific">Paenarthrobacter aurescens (strain TC1)</name>
    <dbReference type="NCBI Taxonomy" id="290340"/>
    <lineage>
        <taxon>Bacteria</taxon>
        <taxon>Bacillati</taxon>
        <taxon>Actinomycetota</taxon>
        <taxon>Actinomycetes</taxon>
        <taxon>Micrococcales</taxon>
        <taxon>Micrococcaceae</taxon>
        <taxon>Paenarthrobacter</taxon>
    </lineage>
</organism>
<evidence type="ECO:0000256" key="1">
    <source>
        <dbReference type="SAM" id="MobiDB-lite"/>
    </source>
</evidence>
<evidence type="ECO:0000313" key="4">
    <source>
        <dbReference type="Proteomes" id="UP000000637"/>
    </source>
</evidence>
<name>A1RAE8_PAEAT</name>
<dbReference type="Proteomes" id="UP000000637">
    <property type="component" value="Chromosome"/>
</dbReference>
<dbReference type="AlphaFoldDB" id="A1RAE8"/>
<feature type="signal peptide" evidence="2">
    <location>
        <begin position="1"/>
        <end position="26"/>
    </location>
</feature>
<dbReference type="EMBL" id="CP000474">
    <property type="protein sequence ID" value="ABM08052.1"/>
    <property type="molecule type" value="Genomic_DNA"/>
</dbReference>
<reference evidence="3 4" key="1">
    <citation type="journal article" date="2006" name="PLoS Genet.">
        <title>Secrets of soil survival revealed by the genome sequence of Arthrobacter aurescens TC1.</title>
        <authorList>
            <person name="Mongodin E.F."/>
            <person name="Shapir N."/>
            <person name="Daugherty S.C."/>
            <person name="DeBoy R.T."/>
            <person name="Emerson J.B."/>
            <person name="Shvartzbeyn A."/>
            <person name="Radune D."/>
            <person name="Vamathevan J."/>
            <person name="Riggs F."/>
            <person name="Grinberg V."/>
            <person name="Khouri H."/>
            <person name="Wackett L.P."/>
            <person name="Nelson K.E."/>
            <person name="Sadowsky M.J."/>
        </authorList>
    </citation>
    <scope>NUCLEOTIDE SEQUENCE [LARGE SCALE GENOMIC DNA]</scope>
    <source>
        <strain evidence="3 4">TC1</strain>
    </source>
</reference>
<dbReference type="STRING" id="290340.AAur_3517"/>
<protein>
    <submittedName>
        <fullName evidence="3">Lipoprotein</fullName>
    </submittedName>
</protein>
<dbReference type="PROSITE" id="PS51257">
    <property type="entry name" value="PROKAR_LIPOPROTEIN"/>
    <property type="match status" value="1"/>
</dbReference>
<evidence type="ECO:0000313" key="3">
    <source>
        <dbReference type="EMBL" id="ABM08052.1"/>
    </source>
</evidence>
<evidence type="ECO:0000256" key="2">
    <source>
        <dbReference type="SAM" id="SignalP"/>
    </source>
</evidence>
<feature type="chain" id="PRO_5002636186" evidence="2">
    <location>
        <begin position="27"/>
        <end position="186"/>
    </location>
</feature>
<feature type="region of interest" description="Disordered" evidence="1">
    <location>
        <begin position="28"/>
        <end position="51"/>
    </location>
</feature>
<keyword evidence="3" id="KW-0449">Lipoprotein</keyword>
<accession>A1RAE8</accession>
<keyword evidence="2" id="KW-0732">Signal</keyword>
<dbReference type="KEGG" id="aau:AAur_3517"/>
<keyword evidence="4" id="KW-1185">Reference proteome</keyword>
<sequence length="186" mass="19354">MNRCMLRTSARPFAVAVALVMGSVGAAGCSAPGETTREPSKAPPITSEPAPVPESIARYDALTKELVAALETKMPDITWSVDGPASMSLAGDGRCMLSPQSMKSSADIVDPSRNFEDLFAAADPVLEKHGFPAFDGTDPVPGGWVVTRSTDAVGATVSVRSKFPAYLDVTVPVKSASCDPKEIPAS</sequence>
<gene>
    <name evidence="3" type="ordered locus">AAur_3517</name>
</gene>
<dbReference type="HOGENOM" id="CLU_1451636_0_0_11"/>
<proteinExistence type="predicted"/>